<dbReference type="Proteomes" id="UP000000763">
    <property type="component" value="Chromosome 2"/>
</dbReference>
<reference evidence="4" key="3">
    <citation type="journal article" date="2005" name="Nature">
        <title>The map-based sequence of the rice genome.</title>
        <authorList>
            <consortium name="International rice genome sequencing project (IRGSP)"/>
            <person name="Matsumoto T."/>
            <person name="Wu J."/>
            <person name="Kanamori H."/>
            <person name="Katayose Y."/>
            <person name="Fujisawa M."/>
            <person name="Namiki N."/>
            <person name="Mizuno H."/>
            <person name="Yamamoto K."/>
            <person name="Antonio B.A."/>
            <person name="Baba T."/>
            <person name="Sakata K."/>
            <person name="Nagamura Y."/>
            <person name="Aoki H."/>
            <person name="Arikawa K."/>
            <person name="Arita K."/>
            <person name="Bito T."/>
            <person name="Chiden Y."/>
            <person name="Fujitsuka N."/>
            <person name="Fukunaka R."/>
            <person name="Hamada M."/>
            <person name="Harada C."/>
            <person name="Hayashi A."/>
            <person name="Hijishita S."/>
            <person name="Honda M."/>
            <person name="Hosokawa S."/>
            <person name="Ichikawa Y."/>
            <person name="Idonuma A."/>
            <person name="Iijima M."/>
            <person name="Ikeda M."/>
            <person name="Ikeno M."/>
            <person name="Ito K."/>
            <person name="Ito S."/>
            <person name="Ito T."/>
            <person name="Ito Y."/>
            <person name="Ito Y."/>
            <person name="Iwabuchi A."/>
            <person name="Kamiya K."/>
            <person name="Karasawa W."/>
            <person name="Kurita K."/>
            <person name="Katagiri S."/>
            <person name="Kikuta A."/>
            <person name="Kobayashi H."/>
            <person name="Kobayashi N."/>
            <person name="Machita K."/>
            <person name="Maehara T."/>
            <person name="Masukawa M."/>
            <person name="Mizubayashi T."/>
            <person name="Mukai Y."/>
            <person name="Nagasaki H."/>
            <person name="Nagata Y."/>
            <person name="Naito S."/>
            <person name="Nakashima M."/>
            <person name="Nakama Y."/>
            <person name="Nakamichi Y."/>
            <person name="Nakamura M."/>
            <person name="Meguro A."/>
            <person name="Negishi M."/>
            <person name="Ohta I."/>
            <person name="Ohta T."/>
            <person name="Okamoto M."/>
            <person name="Ono N."/>
            <person name="Saji S."/>
            <person name="Sakaguchi M."/>
            <person name="Sakai K."/>
            <person name="Shibata M."/>
            <person name="Shimokawa T."/>
            <person name="Song J."/>
            <person name="Takazaki Y."/>
            <person name="Terasawa K."/>
            <person name="Tsugane M."/>
            <person name="Tsuji K."/>
            <person name="Ueda S."/>
            <person name="Waki K."/>
            <person name="Yamagata H."/>
            <person name="Yamamoto M."/>
            <person name="Yamamoto S."/>
            <person name="Yamane H."/>
            <person name="Yoshiki S."/>
            <person name="Yoshihara R."/>
            <person name="Yukawa K."/>
            <person name="Zhong H."/>
            <person name="Yano M."/>
            <person name="Yuan Q."/>
            <person name="Ouyang S."/>
            <person name="Liu J."/>
            <person name="Jones K.M."/>
            <person name="Gansberger K."/>
            <person name="Moffat K."/>
            <person name="Hill J."/>
            <person name="Bera J."/>
            <person name="Fadrosh D."/>
            <person name="Jin S."/>
            <person name="Johri S."/>
            <person name="Kim M."/>
            <person name="Overton L."/>
            <person name="Reardon M."/>
            <person name="Tsitrin T."/>
            <person name="Vuong H."/>
            <person name="Weaver B."/>
            <person name="Ciecko A."/>
            <person name="Tallon L."/>
            <person name="Jackson J."/>
            <person name="Pai G."/>
            <person name="Aken S.V."/>
            <person name="Utterback T."/>
            <person name="Reidmuller S."/>
            <person name="Feldblyum T."/>
            <person name="Hsiao J."/>
            <person name="Zismann V."/>
            <person name="Iobst S."/>
            <person name="de Vazeille A.R."/>
            <person name="Buell C.R."/>
            <person name="Ying K."/>
            <person name="Li Y."/>
            <person name="Lu T."/>
            <person name="Huang Y."/>
            <person name="Zhao Q."/>
            <person name="Feng Q."/>
            <person name="Zhang L."/>
            <person name="Zhu J."/>
            <person name="Weng Q."/>
            <person name="Mu J."/>
            <person name="Lu Y."/>
            <person name="Fan D."/>
            <person name="Liu Y."/>
            <person name="Guan J."/>
            <person name="Zhang Y."/>
            <person name="Yu S."/>
            <person name="Liu X."/>
            <person name="Zhang Y."/>
            <person name="Hong G."/>
            <person name="Han B."/>
            <person name="Choisne N."/>
            <person name="Demange N."/>
            <person name="Orjeda G."/>
            <person name="Samain S."/>
            <person name="Cattolico L."/>
            <person name="Pelletier E."/>
            <person name="Couloux A."/>
            <person name="Segurens B."/>
            <person name="Wincker P."/>
            <person name="D'Hont A."/>
            <person name="Scarpelli C."/>
            <person name="Weissenbach J."/>
            <person name="Salanoubat M."/>
            <person name="Quetier F."/>
            <person name="Yu Y."/>
            <person name="Kim H.R."/>
            <person name="Rambo T."/>
            <person name="Currie J."/>
            <person name="Collura K."/>
            <person name="Luo M."/>
            <person name="Yang T."/>
            <person name="Ammiraju J.S.S."/>
            <person name="Engler F."/>
            <person name="Soderlund C."/>
            <person name="Wing R.A."/>
            <person name="Palmer L.E."/>
            <person name="de la Bastide M."/>
            <person name="Spiegel L."/>
            <person name="Nascimento L."/>
            <person name="Zutavern T."/>
            <person name="O'Shaughnessy A."/>
            <person name="Dike S."/>
            <person name="Dedhia N."/>
            <person name="Preston R."/>
            <person name="Balija V."/>
            <person name="McCombie W.R."/>
            <person name="Chow T."/>
            <person name="Chen H."/>
            <person name="Chung M."/>
            <person name="Chen C."/>
            <person name="Shaw J."/>
            <person name="Wu H."/>
            <person name="Hsiao K."/>
            <person name="Chao Y."/>
            <person name="Chu M."/>
            <person name="Cheng C."/>
            <person name="Hour A."/>
            <person name="Lee P."/>
            <person name="Lin S."/>
            <person name="Lin Y."/>
            <person name="Liou J."/>
            <person name="Liu S."/>
            <person name="Hsing Y."/>
            <person name="Raghuvanshi S."/>
            <person name="Mohanty A."/>
            <person name="Bharti A.K."/>
            <person name="Gaur A."/>
            <person name="Gupta V."/>
            <person name="Kumar D."/>
            <person name="Ravi V."/>
            <person name="Vij S."/>
            <person name="Kapur A."/>
            <person name="Khurana P."/>
            <person name="Khurana P."/>
            <person name="Khurana J.P."/>
            <person name="Tyagi A.K."/>
            <person name="Gaikwad K."/>
            <person name="Singh A."/>
            <person name="Dalal V."/>
            <person name="Srivastava S."/>
            <person name="Dixit A."/>
            <person name="Pal A.K."/>
            <person name="Ghazi I.A."/>
            <person name="Yadav M."/>
            <person name="Pandit A."/>
            <person name="Bhargava A."/>
            <person name="Sureshbabu K."/>
            <person name="Batra K."/>
            <person name="Sharma T.R."/>
            <person name="Mohapatra T."/>
            <person name="Singh N.K."/>
            <person name="Messing J."/>
            <person name="Nelson A.B."/>
            <person name="Fuks G."/>
            <person name="Kavchok S."/>
            <person name="Keizer G."/>
            <person name="Linton E."/>
            <person name="Llaca V."/>
            <person name="Song R."/>
            <person name="Tanyolac B."/>
            <person name="Young S."/>
            <person name="Ho-Il K."/>
            <person name="Hahn J.H."/>
            <person name="Sangsakoo G."/>
            <person name="Vanavichit A."/>
            <person name="de Mattos Luiz.A.T."/>
            <person name="Zimmer P.D."/>
            <person name="Malone G."/>
            <person name="Dellagostin O."/>
            <person name="de Oliveira A.C."/>
            <person name="Bevan M."/>
            <person name="Bancroft I."/>
            <person name="Minx P."/>
            <person name="Cordum H."/>
            <person name="Wilson R."/>
            <person name="Cheng Z."/>
            <person name="Jin W."/>
            <person name="Jiang J."/>
            <person name="Leong S.A."/>
            <person name="Iwama H."/>
            <person name="Gojobori T."/>
            <person name="Itoh T."/>
            <person name="Niimura Y."/>
            <person name="Fujii Y."/>
            <person name="Habara T."/>
            <person name="Sakai H."/>
            <person name="Sato Y."/>
            <person name="Wilson G."/>
            <person name="Kumar K."/>
            <person name="McCouch S."/>
            <person name="Juretic N."/>
            <person name="Hoen D."/>
            <person name="Wright S."/>
            <person name="Bruskiewich R."/>
            <person name="Bureau T."/>
            <person name="Miyao A."/>
            <person name="Hirochika H."/>
            <person name="Nishikawa T."/>
            <person name="Kadowaki K."/>
            <person name="Sugiura M."/>
            <person name="Burr B."/>
            <person name="Sasaki T."/>
        </authorList>
    </citation>
    <scope>NUCLEOTIDE SEQUENCE [LARGE SCALE GENOMIC DNA]</scope>
    <source>
        <strain evidence="4">cv. Nipponbare</strain>
    </source>
</reference>
<reference evidence="3" key="2">
    <citation type="submission" date="2002-05" db="EMBL/GenBank/DDBJ databases">
        <title>Oryza sativa nipponbare(GA3) genomic DNA, chromosome 2, BAC clone:OJ1112_F09.</title>
        <authorList>
            <person name="Sasaki T."/>
            <person name="Matsumoto T."/>
            <person name="Katayose Y."/>
        </authorList>
    </citation>
    <scope>NUCLEOTIDE SEQUENCE</scope>
</reference>
<dbReference type="AlphaFoldDB" id="Q6H675"/>
<protein>
    <submittedName>
        <fullName evidence="3">Uncharacterized protein</fullName>
    </submittedName>
</protein>
<evidence type="ECO:0000313" key="2">
    <source>
        <dbReference type="EMBL" id="BAD25737.1"/>
    </source>
</evidence>
<accession>Q6H675</accession>
<dbReference type="EMBL" id="AP005289">
    <property type="protein sequence ID" value="BAD25774.1"/>
    <property type="molecule type" value="Genomic_DNA"/>
</dbReference>
<name>Q6H675_ORYSJ</name>
<feature type="region of interest" description="Disordered" evidence="1">
    <location>
        <begin position="45"/>
        <end position="83"/>
    </location>
</feature>
<feature type="compositionally biased region" description="Polar residues" evidence="1">
    <location>
        <begin position="63"/>
        <end position="83"/>
    </location>
</feature>
<gene>
    <name evidence="3" type="ORF">OJ1112_F09.33</name>
    <name evidence="2" type="ORF">P0708H12.12</name>
</gene>
<dbReference type="EMBL" id="AP005072">
    <property type="protein sequence ID" value="BAD25737.1"/>
    <property type="molecule type" value="Genomic_DNA"/>
</dbReference>
<proteinExistence type="predicted"/>
<reference evidence="2" key="1">
    <citation type="submission" date="2002-04" db="EMBL/GenBank/DDBJ databases">
        <title>Oryza sativa nipponbare(GA3) genomic DNA, chromosome 2, PAC clone:P0708H12.</title>
        <authorList>
            <person name="Sasaki T."/>
            <person name="Matsumoto T."/>
            <person name="Katayose Y."/>
        </authorList>
    </citation>
    <scope>NUCLEOTIDE SEQUENCE</scope>
</reference>
<organism evidence="3 4">
    <name type="scientific">Oryza sativa subsp. japonica</name>
    <name type="common">Rice</name>
    <dbReference type="NCBI Taxonomy" id="39947"/>
    <lineage>
        <taxon>Eukaryota</taxon>
        <taxon>Viridiplantae</taxon>
        <taxon>Streptophyta</taxon>
        <taxon>Embryophyta</taxon>
        <taxon>Tracheophyta</taxon>
        <taxon>Spermatophyta</taxon>
        <taxon>Magnoliopsida</taxon>
        <taxon>Liliopsida</taxon>
        <taxon>Poales</taxon>
        <taxon>Poaceae</taxon>
        <taxon>BOP clade</taxon>
        <taxon>Oryzoideae</taxon>
        <taxon>Oryzeae</taxon>
        <taxon>Oryzinae</taxon>
        <taxon>Oryza</taxon>
        <taxon>Oryza sativa</taxon>
    </lineage>
</organism>
<evidence type="ECO:0000313" key="3">
    <source>
        <dbReference type="EMBL" id="BAD25774.1"/>
    </source>
</evidence>
<evidence type="ECO:0000313" key="4">
    <source>
        <dbReference type="Proteomes" id="UP000000763"/>
    </source>
</evidence>
<evidence type="ECO:0000256" key="1">
    <source>
        <dbReference type="SAM" id="MobiDB-lite"/>
    </source>
</evidence>
<reference evidence="4" key="4">
    <citation type="journal article" date="2008" name="Nucleic Acids Res.">
        <title>The rice annotation project database (RAP-DB): 2008 update.</title>
        <authorList>
            <consortium name="The rice annotation project (RAP)"/>
        </authorList>
    </citation>
    <scope>GENOME REANNOTATION</scope>
    <source>
        <strain evidence="4">cv. Nipponbare</strain>
    </source>
</reference>
<sequence length="83" mass="8467">MSEQPENPSSDQQIVVLLIGTEIRSGAEGIINSGVPSLFSLHTSGHVWHSSSSNSTPPGAGAQPNSFSSTKTGSGAGWSSLTK</sequence>